<dbReference type="EMBL" id="MCGH01000003">
    <property type="protein sequence ID" value="ODM04358.1"/>
    <property type="molecule type" value="Genomic_DNA"/>
</dbReference>
<gene>
    <name evidence="4" type="primary">comR</name>
    <name evidence="4" type="ORF">BEI61_05165</name>
</gene>
<comment type="caution">
    <text evidence="4">The sequence shown here is derived from an EMBL/GenBank/DDBJ whole genome shotgun (WGS) entry which is preliminary data.</text>
</comment>
<dbReference type="GO" id="GO:0003700">
    <property type="term" value="F:DNA-binding transcription factor activity"/>
    <property type="evidence" value="ECO:0007669"/>
    <property type="project" value="TreeGrafter"/>
</dbReference>
<dbReference type="PRINTS" id="PR00455">
    <property type="entry name" value="HTHTETR"/>
</dbReference>
<evidence type="ECO:0000256" key="2">
    <source>
        <dbReference type="PROSITE-ProRule" id="PRU00335"/>
    </source>
</evidence>
<dbReference type="GO" id="GO:0000976">
    <property type="term" value="F:transcription cis-regulatory region binding"/>
    <property type="evidence" value="ECO:0007669"/>
    <property type="project" value="TreeGrafter"/>
</dbReference>
<organism evidence="4 5">
    <name type="scientific">Eisenbergiella tayi</name>
    <dbReference type="NCBI Taxonomy" id="1432052"/>
    <lineage>
        <taxon>Bacteria</taxon>
        <taxon>Bacillati</taxon>
        <taxon>Bacillota</taxon>
        <taxon>Clostridia</taxon>
        <taxon>Lachnospirales</taxon>
        <taxon>Lachnospiraceae</taxon>
        <taxon>Eisenbergiella</taxon>
    </lineage>
</organism>
<dbReference type="AlphaFoldDB" id="A0A1E3A6K6"/>
<dbReference type="PROSITE" id="PS50977">
    <property type="entry name" value="HTH_TETR_2"/>
    <property type="match status" value="1"/>
</dbReference>
<evidence type="ECO:0000259" key="3">
    <source>
        <dbReference type="PROSITE" id="PS50977"/>
    </source>
</evidence>
<dbReference type="Proteomes" id="UP000094067">
    <property type="component" value="Unassembled WGS sequence"/>
</dbReference>
<dbReference type="PANTHER" id="PTHR30055">
    <property type="entry name" value="HTH-TYPE TRANSCRIPTIONAL REGULATOR RUTR"/>
    <property type="match status" value="1"/>
</dbReference>
<feature type="DNA-binding region" description="H-T-H motif" evidence="2">
    <location>
        <begin position="31"/>
        <end position="50"/>
    </location>
</feature>
<sequence>MRVSRASEERRQEILDAAMQVFYLKGYEKATIRDIALDIGVAQGLIYRYFKSKEALFAAALDNYAERLAGEMGQEIRNDETALRDKILNTPSFYHIEDDDSYYYKMLNGPDSKEIYQQLSLKVAERLVPIVRDAIAGDLDKGRLTCVEDPETVAAFCVYGQLGVLFREDLSGNQKVDRIRKFVSNQIY</sequence>
<dbReference type="InterPro" id="IPR009057">
    <property type="entry name" value="Homeodomain-like_sf"/>
</dbReference>
<dbReference type="SUPFAM" id="SSF46689">
    <property type="entry name" value="Homeodomain-like"/>
    <property type="match status" value="1"/>
</dbReference>
<accession>A0A1E3A6K6</accession>
<feature type="domain" description="HTH tetR-type" evidence="3">
    <location>
        <begin position="8"/>
        <end position="68"/>
    </location>
</feature>
<evidence type="ECO:0000256" key="1">
    <source>
        <dbReference type="ARBA" id="ARBA00023125"/>
    </source>
</evidence>
<reference evidence="4 5" key="1">
    <citation type="submission" date="2016-07" db="EMBL/GenBank/DDBJ databases">
        <title>Characterization of isolates of Eisenbergiella tayi derived from blood cultures, using whole genome sequencing.</title>
        <authorList>
            <person name="Burdz T."/>
            <person name="Wiebe D."/>
            <person name="Huynh C."/>
            <person name="Bernard K."/>
        </authorList>
    </citation>
    <scope>NUCLEOTIDE SEQUENCE [LARGE SCALE GENOMIC DNA]</scope>
    <source>
        <strain evidence="4 5">NML 110608</strain>
    </source>
</reference>
<dbReference type="PROSITE" id="PS01081">
    <property type="entry name" value="HTH_TETR_1"/>
    <property type="match status" value="1"/>
</dbReference>
<dbReference type="RefSeq" id="WP_069154523.1">
    <property type="nucleotide sequence ID" value="NZ_MCGH01000003.1"/>
</dbReference>
<name>A0A1E3A6K6_9FIRM</name>
<dbReference type="PANTHER" id="PTHR30055:SF226">
    <property type="entry name" value="HTH-TYPE TRANSCRIPTIONAL REGULATOR PKSA"/>
    <property type="match status" value="1"/>
</dbReference>
<keyword evidence="1 2" id="KW-0238">DNA-binding</keyword>
<dbReference type="Pfam" id="PF00440">
    <property type="entry name" value="TetR_N"/>
    <property type="match status" value="1"/>
</dbReference>
<dbReference type="InterPro" id="IPR050109">
    <property type="entry name" value="HTH-type_TetR-like_transc_reg"/>
</dbReference>
<dbReference type="InterPro" id="IPR001647">
    <property type="entry name" value="HTH_TetR"/>
</dbReference>
<protein>
    <submittedName>
        <fullName evidence="4">HTH-type transcriptional repressor ComR</fullName>
    </submittedName>
</protein>
<dbReference type="Gene3D" id="1.10.357.10">
    <property type="entry name" value="Tetracycline Repressor, domain 2"/>
    <property type="match status" value="1"/>
</dbReference>
<evidence type="ECO:0000313" key="4">
    <source>
        <dbReference type="EMBL" id="ODM04358.1"/>
    </source>
</evidence>
<proteinExistence type="predicted"/>
<dbReference type="InterPro" id="IPR023772">
    <property type="entry name" value="DNA-bd_HTH_TetR-type_CS"/>
</dbReference>
<evidence type="ECO:0000313" key="5">
    <source>
        <dbReference type="Proteomes" id="UP000094067"/>
    </source>
</evidence>